<accession>A0ABU3N6I5</accession>
<dbReference type="PANTHER" id="PTHR46696:SF1">
    <property type="entry name" value="CYTOCHROME P450 YJIB-RELATED"/>
    <property type="match status" value="1"/>
</dbReference>
<comment type="caution">
    <text evidence="2">The sequence shown here is derived from an EMBL/GenBank/DDBJ whole genome shotgun (WGS) entry which is preliminary data.</text>
</comment>
<proteinExistence type="inferred from homology"/>
<protein>
    <submittedName>
        <fullName evidence="2">Cytochrome P450</fullName>
    </submittedName>
</protein>
<comment type="similarity">
    <text evidence="1">Belongs to the cytochrome P450 family.</text>
</comment>
<dbReference type="PRINTS" id="PR00463">
    <property type="entry name" value="EP450I"/>
</dbReference>
<reference evidence="2" key="1">
    <citation type="submission" date="2022-04" db="EMBL/GenBank/DDBJ databases">
        <title>Tomato heritable bacteria conferring resistance against bacterial wilt.</title>
        <authorList>
            <person name="Yin J."/>
        </authorList>
    </citation>
    <scope>NUCLEOTIDE SEQUENCE</scope>
    <source>
        <strain evidence="2">Cra20</strain>
    </source>
</reference>
<evidence type="ECO:0000256" key="1">
    <source>
        <dbReference type="ARBA" id="ARBA00010617"/>
    </source>
</evidence>
<dbReference type="PANTHER" id="PTHR46696">
    <property type="entry name" value="P450, PUTATIVE (EUROFUNG)-RELATED"/>
    <property type="match status" value="1"/>
</dbReference>
<sequence length="400" mass="44887">MALPRAPEFDSTRAFFREGYDFVGNRCRALGTDAFRTRMMLRPAIFIAGEEAARHFYDGKSFTRAGAMPPTTLRLLQDKKSVQSLDGAAHAARKALFLDMMAPESIAAMGEAVDRHWQAMLPGWRAAGEVGFHDAFGELLTAAACDWAGLSLTAGERGARARELMAMIDGAGSAGPRTWRALLLRRRTEKWARMRLDALCGADATSPAGRIANAGLDRVTSGVELLNLLRPTVAVARFATFAALALHEHREAADWLRADPANRIEAFVQEVRRFYPFFPVIGGRVRDAFEWREHRFAPGSWVLLGLHATNHDSRIWGDPERFRPERFVGRRSSGFDLIPQGAGDYRTDHRCPGEWMTLEILRRTVTLLLATPHRLPEQDLRIPRDRFPTLPRSGLRLRFD</sequence>
<evidence type="ECO:0000313" key="2">
    <source>
        <dbReference type="EMBL" id="MDT8760135.1"/>
    </source>
</evidence>
<dbReference type="EMBL" id="JALMLT010000004">
    <property type="protein sequence ID" value="MDT8760135.1"/>
    <property type="molecule type" value="Genomic_DNA"/>
</dbReference>
<dbReference type="Pfam" id="PF00067">
    <property type="entry name" value="p450"/>
    <property type="match status" value="1"/>
</dbReference>
<dbReference type="InterPro" id="IPR002401">
    <property type="entry name" value="Cyt_P450_E_grp-I"/>
</dbReference>
<dbReference type="InterPro" id="IPR001128">
    <property type="entry name" value="Cyt_P450"/>
</dbReference>
<dbReference type="CDD" id="cd11067">
    <property type="entry name" value="CYP152"/>
    <property type="match status" value="1"/>
</dbReference>
<name>A0ABU3N6I5_9SPHN</name>
<dbReference type="InterPro" id="IPR036396">
    <property type="entry name" value="Cyt_P450_sf"/>
</dbReference>
<gene>
    <name evidence="2" type="ORF">MZO42_15650</name>
</gene>
<dbReference type="SUPFAM" id="SSF48264">
    <property type="entry name" value="Cytochrome P450"/>
    <property type="match status" value="1"/>
</dbReference>
<organism evidence="2">
    <name type="scientific">Sphingomonas psychrotolerans</name>
    <dbReference type="NCBI Taxonomy" id="1327635"/>
    <lineage>
        <taxon>Bacteria</taxon>
        <taxon>Pseudomonadati</taxon>
        <taxon>Pseudomonadota</taxon>
        <taxon>Alphaproteobacteria</taxon>
        <taxon>Sphingomonadales</taxon>
        <taxon>Sphingomonadaceae</taxon>
        <taxon>Sphingomonas</taxon>
    </lineage>
</organism>
<dbReference type="Gene3D" id="1.10.630.10">
    <property type="entry name" value="Cytochrome P450"/>
    <property type="match status" value="1"/>
</dbReference>